<dbReference type="GO" id="GO:0003824">
    <property type="term" value="F:catalytic activity"/>
    <property type="evidence" value="ECO:0007669"/>
    <property type="project" value="UniProtKB-ARBA"/>
</dbReference>
<dbReference type="Gene3D" id="3.90.226.10">
    <property type="entry name" value="2-enoyl-CoA Hydratase, Chain A, domain 1"/>
    <property type="match status" value="1"/>
</dbReference>
<comment type="similarity">
    <text evidence="1">Belongs to the enoyl-CoA hydratase/isomerase family.</text>
</comment>
<dbReference type="Gene3D" id="1.10.12.10">
    <property type="entry name" value="Lyase 2-enoyl-coa Hydratase, Chain A, domain 2"/>
    <property type="match status" value="1"/>
</dbReference>
<reference evidence="3 4" key="1">
    <citation type="submission" date="2020-05" db="EMBL/GenBank/DDBJ databases">
        <title>Nakamurella sp. DB0629 isolated from air conditioner.</title>
        <authorList>
            <person name="Kim D.H."/>
            <person name="Kim D.-U."/>
        </authorList>
    </citation>
    <scope>NUCLEOTIDE SEQUENCE [LARGE SCALE GENOMIC DNA]</scope>
    <source>
        <strain evidence="3 4">DB0629</strain>
    </source>
</reference>
<dbReference type="EMBL" id="JABEND010000007">
    <property type="protein sequence ID" value="NNG36514.1"/>
    <property type="molecule type" value="Genomic_DNA"/>
</dbReference>
<protein>
    <submittedName>
        <fullName evidence="3">Enoyl-CoA hydratase</fullName>
    </submittedName>
</protein>
<dbReference type="InterPro" id="IPR014748">
    <property type="entry name" value="Enoyl-CoA_hydra_C"/>
</dbReference>
<dbReference type="PANTHER" id="PTHR42964:SF1">
    <property type="entry name" value="POLYKETIDE BIOSYNTHESIS ENOYL-COA HYDRATASE PKSH-RELATED"/>
    <property type="match status" value="1"/>
</dbReference>
<dbReference type="InterPro" id="IPR001753">
    <property type="entry name" value="Enoyl-CoA_hydra/iso"/>
</dbReference>
<dbReference type="PANTHER" id="PTHR42964">
    <property type="entry name" value="ENOYL-COA HYDRATASE"/>
    <property type="match status" value="1"/>
</dbReference>
<dbReference type="Pfam" id="PF00378">
    <property type="entry name" value="ECH_1"/>
    <property type="match status" value="1"/>
</dbReference>
<feature type="region of interest" description="Disordered" evidence="2">
    <location>
        <begin position="247"/>
        <end position="267"/>
    </location>
</feature>
<dbReference type="AlphaFoldDB" id="A0A849A6A6"/>
<organism evidence="3 4">
    <name type="scientific">Nakamurella aerolata</name>
    <dbReference type="NCBI Taxonomy" id="1656892"/>
    <lineage>
        <taxon>Bacteria</taxon>
        <taxon>Bacillati</taxon>
        <taxon>Actinomycetota</taxon>
        <taxon>Actinomycetes</taxon>
        <taxon>Nakamurellales</taxon>
        <taxon>Nakamurellaceae</taxon>
        <taxon>Nakamurella</taxon>
    </lineage>
</organism>
<dbReference type="Proteomes" id="UP000562984">
    <property type="component" value="Unassembled WGS sequence"/>
</dbReference>
<accession>A0A849A6A6</accession>
<proteinExistence type="inferred from homology"/>
<name>A0A849A6A6_9ACTN</name>
<evidence type="ECO:0000313" key="4">
    <source>
        <dbReference type="Proteomes" id="UP000562984"/>
    </source>
</evidence>
<dbReference type="InterPro" id="IPR029045">
    <property type="entry name" value="ClpP/crotonase-like_dom_sf"/>
</dbReference>
<sequence>MSTEQPAPPAEALVRLEIGDEVGRIVLDSPANRNALSTALRSQLRQALRTAIDNPDVRVLVLTHTGPVFCAGMDLKETAVEQTGAEGVRELPELLQLVARSPKPVIAALNGPARAGGIGLAAAADLVVAAQAATFAFSEVRIGLIPAVISVPVLDRMNPVMARELLLTGEVFDAATALRSGLLNAVAGTAGDEPAGAVARVVEGWVTALKAGGPTALAGTKALLRQGFDDSDERYAELLELSARQFSSDEAREGATAFADKRAPSWQ</sequence>
<comment type="caution">
    <text evidence="3">The sequence shown here is derived from an EMBL/GenBank/DDBJ whole genome shotgun (WGS) entry which is preliminary data.</text>
</comment>
<evidence type="ECO:0000256" key="2">
    <source>
        <dbReference type="SAM" id="MobiDB-lite"/>
    </source>
</evidence>
<evidence type="ECO:0000313" key="3">
    <source>
        <dbReference type="EMBL" id="NNG36514.1"/>
    </source>
</evidence>
<gene>
    <name evidence="3" type="ORF">HKD39_12505</name>
</gene>
<dbReference type="SUPFAM" id="SSF52096">
    <property type="entry name" value="ClpP/crotonase"/>
    <property type="match status" value="1"/>
</dbReference>
<keyword evidence="4" id="KW-1185">Reference proteome</keyword>
<dbReference type="CDD" id="cd06558">
    <property type="entry name" value="crotonase-like"/>
    <property type="match status" value="1"/>
</dbReference>
<evidence type="ECO:0000256" key="1">
    <source>
        <dbReference type="ARBA" id="ARBA00005254"/>
    </source>
</evidence>
<dbReference type="InterPro" id="IPR051683">
    <property type="entry name" value="Enoyl-CoA_Hydratase/Isomerase"/>
</dbReference>